<dbReference type="InterPro" id="IPR011042">
    <property type="entry name" value="6-blade_b-propeller_TolB-like"/>
</dbReference>
<dbReference type="Proteomes" id="UP000663851">
    <property type="component" value="Unassembled WGS sequence"/>
</dbReference>
<dbReference type="Pfam" id="PF01436">
    <property type="entry name" value="NHL"/>
    <property type="match status" value="1"/>
</dbReference>
<keyword evidence="3" id="KW-0325">Glycoprotein</keyword>
<sequence>MSSNSFSISTVRVKSQACDGMSQYGKCSKNSACACFHRAGTPSTSICTNRHAVTCSELAPCNRLTNNCSQPEHICVHDPQCRDIPVCYPVPSYNNQLCPPIARSDRIGHRICRLGKVKAYGKIDRMRLGSMDGVTVMPNIPANAKWNQNGVTVAGNGMQGSATNRMNNPGGLYVDDNQTVIIADTVNHRIIQWNKGDTNGQVVAGGNGQGNGFNLLSSPRDVLIEKETDTLIICDQGNRRVVQWSRRTGTTKGEILIDNIFCKGLAMDDQRYLYVSDMEKHEIKRYKLGDNIGIVVAGGNGKGVGVNQFNEAGYLFVDRQQTVYVSDENNHRIMKWNKGAKEGIVIAGGQGTGSALKQLFWPNGLIMDALGTLYIADRNNERVMRWSQGATQGTVVVGGHGRGTAANQFVGPVGLSFDQHGNLYVVDSLGSRVQRFSLV</sequence>
<dbReference type="Gene3D" id="2.40.10.500">
    <property type="match status" value="1"/>
</dbReference>
<organism evidence="5 7">
    <name type="scientific">Rotaria socialis</name>
    <dbReference type="NCBI Taxonomy" id="392032"/>
    <lineage>
        <taxon>Eukaryota</taxon>
        <taxon>Metazoa</taxon>
        <taxon>Spiralia</taxon>
        <taxon>Gnathifera</taxon>
        <taxon>Rotifera</taxon>
        <taxon>Eurotatoria</taxon>
        <taxon>Bdelloidea</taxon>
        <taxon>Philodinida</taxon>
        <taxon>Philodinidae</taxon>
        <taxon>Rotaria</taxon>
    </lineage>
</organism>
<gene>
    <name evidence="5" type="ORF">HFQ381_LOCUS6227</name>
    <name evidence="6" type="ORF">QYT958_LOCUS3714</name>
    <name evidence="4" type="ORF">UJA718_LOCUS2574</name>
</gene>
<name>A0A819ZXY3_9BILA</name>
<evidence type="ECO:0000256" key="1">
    <source>
        <dbReference type="ARBA" id="ARBA00022729"/>
    </source>
</evidence>
<evidence type="ECO:0000256" key="2">
    <source>
        <dbReference type="ARBA" id="ARBA00022737"/>
    </source>
</evidence>
<dbReference type="EMBL" id="CAJOBP010000178">
    <property type="protein sequence ID" value="CAF4136041.1"/>
    <property type="molecule type" value="Genomic_DNA"/>
</dbReference>
<evidence type="ECO:0000313" key="7">
    <source>
        <dbReference type="Proteomes" id="UP000663851"/>
    </source>
</evidence>
<proteinExistence type="predicted"/>
<reference evidence="5" key="1">
    <citation type="submission" date="2021-02" db="EMBL/GenBank/DDBJ databases">
        <authorList>
            <person name="Nowell W R."/>
        </authorList>
    </citation>
    <scope>NUCLEOTIDE SEQUENCE</scope>
</reference>
<dbReference type="InterPro" id="IPR001258">
    <property type="entry name" value="NHL_repeat"/>
</dbReference>
<keyword evidence="2" id="KW-0677">Repeat</keyword>
<evidence type="ECO:0000313" key="8">
    <source>
        <dbReference type="Proteomes" id="UP000663873"/>
    </source>
</evidence>
<protein>
    <submittedName>
        <fullName evidence="5">Uncharacterized protein</fullName>
    </submittedName>
</protein>
<dbReference type="EMBL" id="CAJOBR010000271">
    <property type="protein sequence ID" value="CAF4489272.1"/>
    <property type="molecule type" value="Genomic_DNA"/>
</dbReference>
<dbReference type="SUPFAM" id="SSF63825">
    <property type="entry name" value="YWTD domain"/>
    <property type="match status" value="1"/>
</dbReference>
<keyword evidence="1" id="KW-0732">Signal</keyword>
<dbReference type="PANTHER" id="PTHR10680">
    <property type="entry name" value="PEPTIDYL-GLYCINE ALPHA-AMIDATING MONOOXYGENASE"/>
    <property type="match status" value="1"/>
</dbReference>
<evidence type="ECO:0000256" key="3">
    <source>
        <dbReference type="ARBA" id="ARBA00023180"/>
    </source>
</evidence>
<dbReference type="Proteomes" id="UP000663848">
    <property type="component" value="Unassembled WGS sequence"/>
</dbReference>
<dbReference type="Proteomes" id="UP000663873">
    <property type="component" value="Unassembled WGS sequence"/>
</dbReference>
<dbReference type="EMBL" id="CAJOBO010000276">
    <property type="protein sequence ID" value="CAF4181083.1"/>
    <property type="molecule type" value="Genomic_DNA"/>
</dbReference>
<evidence type="ECO:0000313" key="6">
    <source>
        <dbReference type="EMBL" id="CAF4489272.1"/>
    </source>
</evidence>
<dbReference type="CDD" id="cd05819">
    <property type="entry name" value="NHL"/>
    <property type="match status" value="1"/>
</dbReference>
<dbReference type="Gene3D" id="2.120.10.30">
    <property type="entry name" value="TolB, C-terminal domain"/>
    <property type="match status" value="2"/>
</dbReference>
<comment type="caution">
    <text evidence="5">The sequence shown here is derived from an EMBL/GenBank/DDBJ whole genome shotgun (WGS) entry which is preliminary data.</text>
</comment>
<dbReference type="GO" id="GO:0005576">
    <property type="term" value="C:extracellular region"/>
    <property type="evidence" value="ECO:0007669"/>
    <property type="project" value="TreeGrafter"/>
</dbReference>
<dbReference type="PANTHER" id="PTHR10680:SF14">
    <property type="entry name" value="PEPTIDYL-GLYCINE ALPHA-AMIDATING MONOOXYGENASE"/>
    <property type="match status" value="1"/>
</dbReference>
<accession>A0A819ZXY3</accession>
<evidence type="ECO:0000313" key="4">
    <source>
        <dbReference type="EMBL" id="CAF4136041.1"/>
    </source>
</evidence>
<keyword evidence="8" id="KW-1185">Reference proteome</keyword>
<evidence type="ECO:0000313" key="5">
    <source>
        <dbReference type="EMBL" id="CAF4181083.1"/>
    </source>
</evidence>
<dbReference type="AlphaFoldDB" id="A0A819ZXY3"/>